<dbReference type="PROSITE" id="PS51118">
    <property type="entry name" value="HTH_HXLR"/>
    <property type="match status" value="1"/>
</dbReference>
<sequence>MAAMDEDLTGDSTGHCTTDAAGDRARHRPGRFDEPLADCRVRAATDLFAHTWDPVVLVGLGPGPLRRGDLLAAIGGVSDKVLTDTLRRLLANGLIGRHPRTATAPPHVDYALTPLGRSLVDGPLRELGRWSLAHGDALLAAQESADGFDGI</sequence>
<dbReference type="PANTHER" id="PTHR33204">
    <property type="entry name" value="TRANSCRIPTIONAL REGULATOR, MARR FAMILY"/>
    <property type="match status" value="1"/>
</dbReference>
<keyword evidence="1" id="KW-0805">Transcription regulation</keyword>
<dbReference type="STRING" id="310782.SAMN05216499_103275"/>
<dbReference type="SUPFAM" id="SSF46785">
    <property type="entry name" value="Winged helix' DNA-binding domain"/>
    <property type="match status" value="1"/>
</dbReference>
<evidence type="ECO:0000313" key="7">
    <source>
        <dbReference type="Proteomes" id="UP000184111"/>
    </source>
</evidence>
<dbReference type="PANTHER" id="PTHR33204:SF37">
    <property type="entry name" value="HTH-TYPE TRANSCRIPTIONAL REGULATOR YODB"/>
    <property type="match status" value="1"/>
</dbReference>
<evidence type="ECO:0000256" key="2">
    <source>
        <dbReference type="ARBA" id="ARBA00023125"/>
    </source>
</evidence>
<evidence type="ECO:0000256" key="3">
    <source>
        <dbReference type="ARBA" id="ARBA00023163"/>
    </source>
</evidence>
<evidence type="ECO:0000313" key="6">
    <source>
        <dbReference type="EMBL" id="SHL27650.1"/>
    </source>
</evidence>
<dbReference type="Proteomes" id="UP000184111">
    <property type="component" value="Unassembled WGS sequence"/>
</dbReference>
<dbReference type="EMBL" id="FRBI01000003">
    <property type="protein sequence ID" value="SHL27650.1"/>
    <property type="molecule type" value="Genomic_DNA"/>
</dbReference>
<dbReference type="RefSeq" id="WP_235001954.1">
    <property type="nucleotide sequence ID" value="NZ_FRBI01000003.1"/>
</dbReference>
<evidence type="ECO:0000256" key="4">
    <source>
        <dbReference type="SAM" id="MobiDB-lite"/>
    </source>
</evidence>
<dbReference type="Pfam" id="PF01638">
    <property type="entry name" value="HxlR"/>
    <property type="match status" value="1"/>
</dbReference>
<keyword evidence="7" id="KW-1185">Reference proteome</keyword>
<proteinExistence type="predicted"/>
<dbReference type="InterPro" id="IPR036390">
    <property type="entry name" value="WH_DNA-bd_sf"/>
</dbReference>
<feature type="region of interest" description="Disordered" evidence="4">
    <location>
        <begin position="1"/>
        <end position="32"/>
    </location>
</feature>
<reference evidence="6 7" key="1">
    <citation type="submission" date="2016-11" db="EMBL/GenBank/DDBJ databases">
        <authorList>
            <person name="Jaros S."/>
            <person name="Januszkiewicz K."/>
            <person name="Wedrychowicz H."/>
        </authorList>
    </citation>
    <scope>NUCLEOTIDE SEQUENCE [LARGE SCALE GENOMIC DNA]</scope>
    <source>
        <strain evidence="6 7">CGMCC 4.2025</strain>
    </source>
</reference>
<dbReference type="AlphaFoldDB" id="A0A1M6ZB49"/>
<dbReference type="Gene3D" id="1.10.10.10">
    <property type="entry name" value="Winged helix-like DNA-binding domain superfamily/Winged helix DNA-binding domain"/>
    <property type="match status" value="1"/>
</dbReference>
<evidence type="ECO:0000259" key="5">
    <source>
        <dbReference type="PROSITE" id="PS51118"/>
    </source>
</evidence>
<dbReference type="InterPro" id="IPR002577">
    <property type="entry name" value="HTH_HxlR"/>
</dbReference>
<keyword evidence="3" id="KW-0804">Transcription</keyword>
<protein>
    <submittedName>
        <fullName evidence="6">Transcriptional regulator, HxlR family</fullName>
    </submittedName>
</protein>
<accession>A0A1M6ZB49</accession>
<organism evidence="6 7">
    <name type="scientific">Actinacidiphila paucisporea</name>
    <dbReference type="NCBI Taxonomy" id="310782"/>
    <lineage>
        <taxon>Bacteria</taxon>
        <taxon>Bacillati</taxon>
        <taxon>Actinomycetota</taxon>
        <taxon>Actinomycetes</taxon>
        <taxon>Kitasatosporales</taxon>
        <taxon>Streptomycetaceae</taxon>
        <taxon>Actinacidiphila</taxon>
    </lineage>
</organism>
<gene>
    <name evidence="6" type="ORF">SAMN05216499_103275</name>
</gene>
<dbReference type="GO" id="GO:0003677">
    <property type="term" value="F:DNA binding"/>
    <property type="evidence" value="ECO:0007669"/>
    <property type="project" value="UniProtKB-KW"/>
</dbReference>
<feature type="domain" description="HTH hxlR-type" evidence="5">
    <location>
        <begin position="39"/>
        <end position="139"/>
    </location>
</feature>
<evidence type="ECO:0000256" key="1">
    <source>
        <dbReference type="ARBA" id="ARBA00023015"/>
    </source>
</evidence>
<keyword evidence="2" id="KW-0238">DNA-binding</keyword>
<dbReference type="InterPro" id="IPR036388">
    <property type="entry name" value="WH-like_DNA-bd_sf"/>
</dbReference>
<name>A0A1M6ZB49_9ACTN</name>